<reference evidence="2 3" key="1">
    <citation type="journal article" date="2015" name="Nature">
        <title>rRNA introns, odd ribosomes, and small enigmatic genomes across a large radiation of phyla.</title>
        <authorList>
            <person name="Brown C.T."/>
            <person name="Hug L.A."/>
            <person name="Thomas B.C."/>
            <person name="Sharon I."/>
            <person name="Castelle C.J."/>
            <person name="Singh A."/>
            <person name="Wilkins M.J."/>
            <person name="Williams K.H."/>
            <person name="Banfield J.F."/>
        </authorList>
    </citation>
    <scope>NUCLEOTIDE SEQUENCE [LARGE SCALE GENOMIC DNA]</scope>
</reference>
<evidence type="ECO:0000313" key="3">
    <source>
        <dbReference type="Proteomes" id="UP000034430"/>
    </source>
</evidence>
<evidence type="ECO:0008006" key="4">
    <source>
        <dbReference type="Google" id="ProtNLM"/>
    </source>
</evidence>
<evidence type="ECO:0000313" key="2">
    <source>
        <dbReference type="EMBL" id="KKQ47477.1"/>
    </source>
</evidence>
<accession>A0A0G0HYT5</accession>
<proteinExistence type="predicted"/>
<dbReference type="EMBL" id="LBTU01000009">
    <property type="protein sequence ID" value="KKQ47477.1"/>
    <property type="molecule type" value="Genomic_DNA"/>
</dbReference>
<name>A0A0G0HYT5_9BACT</name>
<sequence length="157" mass="18123">MEKLEWSALEYEERERGTDWFWALGVVVVASSVAAIIYSNYFFAALLFISGVLLGFFAIKKPDRISYELNERGLKIGTQLYFYENIKSFWVQIDKAGESKLKPTLFIKSERAFMPIISIPIEDVMALDIHSIMLSKNITEEEMKEHPSHKIMESLGF</sequence>
<keyword evidence="1" id="KW-0812">Transmembrane</keyword>
<comment type="caution">
    <text evidence="2">The sequence shown here is derived from an EMBL/GenBank/DDBJ whole genome shotgun (WGS) entry which is preliminary data.</text>
</comment>
<organism evidence="2 3">
    <name type="scientific">Candidatus Yanofskybacteria bacterium GW2011_GWC2_37_9</name>
    <dbReference type="NCBI Taxonomy" id="1619028"/>
    <lineage>
        <taxon>Bacteria</taxon>
        <taxon>Candidatus Yanofskyibacteriota</taxon>
    </lineage>
</organism>
<evidence type="ECO:0000256" key="1">
    <source>
        <dbReference type="SAM" id="Phobius"/>
    </source>
</evidence>
<dbReference type="Proteomes" id="UP000034430">
    <property type="component" value="Unassembled WGS sequence"/>
</dbReference>
<protein>
    <recommendedName>
        <fullName evidence="4">DUF5673 domain-containing protein</fullName>
    </recommendedName>
</protein>
<keyword evidence="1" id="KW-0472">Membrane</keyword>
<feature type="transmembrane region" description="Helical" evidence="1">
    <location>
        <begin position="20"/>
        <end position="37"/>
    </location>
</feature>
<keyword evidence="1" id="KW-1133">Transmembrane helix</keyword>
<dbReference type="AlphaFoldDB" id="A0A0G0HYT5"/>
<feature type="transmembrane region" description="Helical" evidence="1">
    <location>
        <begin position="43"/>
        <end position="59"/>
    </location>
</feature>
<gene>
    <name evidence="2" type="ORF">US65_C0009G0010</name>
</gene>